<feature type="compositionally biased region" description="Basic and acidic residues" evidence="2">
    <location>
        <begin position="124"/>
        <end position="135"/>
    </location>
</feature>
<dbReference type="InParanoid" id="E0VJW8"/>
<sequence>MSYLPRMSTTYKEPQAFEPEESAMNLMFGSLKPASSLPNEKAHNPQTALKHYKYYPHPLPVLPGPSVADEANELELYREAIKSRRSTDQNESDLKKNETVNENQRAQSSKSSNDEVLSAENDVEEPKPQPDKTSESVKGSKISIKKKKFSKLDVEKKKESSKNLINYIFVENNANKLFSTSAQFDKSKKTFNKSPHGEHTTHESDSKKERLFSFAKNLNATTNIPYSHTQKTTREFKIKNVEKISQSVQCNMHTKKEKIYVVPIIVKINKDKSMSKTSVSAKKILNDALLILGDMCNQNPTKSLSFDVTYSDSKRTEKALEDLQRYIKNIYGDKKDFMDKAGGLKKIFIELKQKELELVLLNDQVQNENNIFSTTITVNESDFKNPEVALQNKKLESQQLLAKVEFSKRELKKQQKTLAELDWEIKCNQDQVNALKKSSGSKSKLEIIGKQTSPYIFENDGCAKNIKDKS</sequence>
<feature type="compositionally biased region" description="Basic and acidic residues" evidence="2">
    <location>
        <begin position="82"/>
        <end position="99"/>
    </location>
</feature>
<reference evidence="4" key="3">
    <citation type="submission" date="2020-05" db="UniProtKB">
        <authorList>
            <consortium name="EnsemblMetazoa"/>
        </authorList>
    </citation>
    <scope>IDENTIFICATION</scope>
    <source>
        <strain evidence="4">USDA</strain>
    </source>
</reference>
<feature type="region of interest" description="Disordered" evidence="2">
    <location>
        <begin position="82"/>
        <end position="140"/>
    </location>
</feature>
<evidence type="ECO:0000313" key="4">
    <source>
        <dbReference type="EnsemblMetazoa" id="PHUM252250-PA"/>
    </source>
</evidence>
<keyword evidence="5" id="KW-1185">Reference proteome</keyword>
<feature type="compositionally biased region" description="Basic and acidic residues" evidence="2">
    <location>
        <begin position="195"/>
        <end position="208"/>
    </location>
</feature>
<dbReference type="KEGG" id="phu:Phum_PHUM252250"/>
<protein>
    <submittedName>
        <fullName evidence="3 4">Myosin heavy chain, clone, putative</fullName>
    </submittedName>
</protein>
<proteinExistence type="predicted"/>
<reference evidence="3" key="1">
    <citation type="submission" date="2007-04" db="EMBL/GenBank/DDBJ databases">
        <title>Annotation of Pediculus humanus corporis strain USDA.</title>
        <authorList>
            <person name="Kirkness E."/>
            <person name="Hannick L."/>
            <person name="Hass B."/>
            <person name="Bruggner R."/>
            <person name="Lawson D."/>
            <person name="Bidwell S."/>
            <person name="Joardar V."/>
            <person name="Caler E."/>
            <person name="Walenz B."/>
            <person name="Inman J."/>
            <person name="Schobel S."/>
            <person name="Galinsky K."/>
            <person name="Amedeo P."/>
            <person name="Strausberg R."/>
        </authorList>
    </citation>
    <scope>NUCLEOTIDE SEQUENCE</scope>
    <source>
        <strain evidence="3">USDA</strain>
    </source>
</reference>
<dbReference type="EnsemblMetazoa" id="PHUM252250-RA">
    <property type="protein sequence ID" value="PHUM252250-PA"/>
    <property type="gene ID" value="PHUM252250"/>
</dbReference>
<dbReference type="CTD" id="8235066"/>
<dbReference type="EMBL" id="AAZO01002923">
    <property type="status" value="NOT_ANNOTATED_CDS"/>
    <property type="molecule type" value="Genomic_DNA"/>
</dbReference>
<evidence type="ECO:0000256" key="2">
    <source>
        <dbReference type="SAM" id="MobiDB-lite"/>
    </source>
</evidence>
<dbReference type="RefSeq" id="XP_002426412.1">
    <property type="nucleotide sequence ID" value="XM_002426367.1"/>
</dbReference>
<name>E0VJW8_PEDHC</name>
<dbReference type="EMBL" id="DS235231">
    <property type="protein sequence ID" value="EEB13674.1"/>
    <property type="molecule type" value="Genomic_DNA"/>
</dbReference>
<reference evidence="3" key="2">
    <citation type="submission" date="2007-04" db="EMBL/GenBank/DDBJ databases">
        <title>The genome of the human body louse.</title>
        <authorList>
            <consortium name="The Human Body Louse Genome Consortium"/>
            <person name="Kirkness E."/>
            <person name="Walenz B."/>
            <person name="Hass B."/>
            <person name="Bruggner R."/>
            <person name="Strausberg R."/>
        </authorList>
    </citation>
    <scope>NUCLEOTIDE SEQUENCE</scope>
    <source>
        <strain evidence="3">USDA</strain>
    </source>
</reference>
<dbReference type="AlphaFoldDB" id="E0VJW8"/>
<dbReference type="Proteomes" id="UP000009046">
    <property type="component" value="Unassembled WGS sequence"/>
</dbReference>
<accession>E0VJW8</accession>
<organism>
    <name type="scientific">Pediculus humanus subsp. corporis</name>
    <name type="common">Body louse</name>
    <dbReference type="NCBI Taxonomy" id="121224"/>
    <lineage>
        <taxon>Eukaryota</taxon>
        <taxon>Metazoa</taxon>
        <taxon>Ecdysozoa</taxon>
        <taxon>Arthropoda</taxon>
        <taxon>Hexapoda</taxon>
        <taxon>Insecta</taxon>
        <taxon>Pterygota</taxon>
        <taxon>Neoptera</taxon>
        <taxon>Paraneoptera</taxon>
        <taxon>Psocodea</taxon>
        <taxon>Troctomorpha</taxon>
        <taxon>Phthiraptera</taxon>
        <taxon>Anoplura</taxon>
        <taxon>Pediculidae</taxon>
        <taxon>Pediculus</taxon>
    </lineage>
</organism>
<gene>
    <name evidence="4" type="primary">8235066</name>
    <name evidence="3" type="ORF">Phum_PHUM252250</name>
</gene>
<evidence type="ECO:0000313" key="5">
    <source>
        <dbReference type="Proteomes" id="UP000009046"/>
    </source>
</evidence>
<dbReference type="GeneID" id="8235066"/>
<dbReference type="VEuPathDB" id="VectorBase:PHUM252250"/>
<feature type="coiled-coil region" evidence="1">
    <location>
        <begin position="344"/>
        <end position="424"/>
    </location>
</feature>
<feature type="region of interest" description="Disordered" evidence="2">
    <location>
        <begin position="189"/>
        <end position="208"/>
    </location>
</feature>
<feature type="compositionally biased region" description="Polar residues" evidence="2">
    <location>
        <begin position="100"/>
        <end position="115"/>
    </location>
</feature>
<dbReference type="HOGENOM" id="CLU_581804_0_0_1"/>
<evidence type="ECO:0000256" key="1">
    <source>
        <dbReference type="SAM" id="Coils"/>
    </source>
</evidence>
<evidence type="ECO:0000313" key="3">
    <source>
        <dbReference type="EMBL" id="EEB13674.1"/>
    </source>
</evidence>
<keyword evidence="1" id="KW-0175">Coiled coil</keyword>